<protein>
    <submittedName>
        <fullName evidence="2">Uncharacterized protein</fullName>
    </submittedName>
</protein>
<evidence type="ECO:0000313" key="3">
    <source>
        <dbReference type="Proteomes" id="UP001431429"/>
    </source>
</evidence>
<evidence type="ECO:0000313" key="2">
    <source>
        <dbReference type="EMBL" id="MCM2391963.1"/>
    </source>
</evidence>
<accession>A0ABT0UTP6</accession>
<reference evidence="2" key="1">
    <citation type="submission" date="2022-06" db="EMBL/GenBank/DDBJ databases">
        <title>Genome public.</title>
        <authorList>
            <person name="Sun Q."/>
        </authorList>
    </citation>
    <scope>NUCLEOTIDE SEQUENCE</scope>
    <source>
        <strain evidence="2">CWNU-1</strain>
    </source>
</reference>
<feature type="transmembrane region" description="Helical" evidence="1">
    <location>
        <begin position="40"/>
        <end position="60"/>
    </location>
</feature>
<dbReference type="Proteomes" id="UP001431429">
    <property type="component" value="Unassembled WGS sequence"/>
</dbReference>
<keyword evidence="3" id="KW-1185">Reference proteome</keyword>
<keyword evidence="1" id="KW-0812">Transmembrane</keyword>
<sequence length="99" mass="10385">MAEENERTTVMEGPWVVPLIAVSLAQTVRLGGGPSPHTLLAAWGLSGIATVLLVTAWIPIYRNARAGVRSPSVPRWGPSTGAMAHALLGCQLLALGFDL</sequence>
<name>A0ABT0UTP6_9ACTN</name>
<evidence type="ECO:0000256" key="1">
    <source>
        <dbReference type="SAM" id="Phobius"/>
    </source>
</evidence>
<dbReference type="RefSeq" id="WP_250922289.1">
    <property type="nucleotide sequence ID" value="NZ_JAMQAW010000036.1"/>
</dbReference>
<keyword evidence="1" id="KW-0472">Membrane</keyword>
<organism evidence="2 3">
    <name type="scientific">Streptomyces albipurpureus</name>
    <dbReference type="NCBI Taxonomy" id="2897419"/>
    <lineage>
        <taxon>Bacteria</taxon>
        <taxon>Bacillati</taxon>
        <taxon>Actinomycetota</taxon>
        <taxon>Actinomycetes</taxon>
        <taxon>Kitasatosporales</taxon>
        <taxon>Streptomycetaceae</taxon>
        <taxon>Streptomyces</taxon>
    </lineage>
</organism>
<gene>
    <name evidence="2" type="ORF">NBG84_27375</name>
</gene>
<proteinExistence type="predicted"/>
<dbReference type="EMBL" id="JAMQAW010000036">
    <property type="protein sequence ID" value="MCM2391963.1"/>
    <property type="molecule type" value="Genomic_DNA"/>
</dbReference>
<comment type="caution">
    <text evidence="2">The sequence shown here is derived from an EMBL/GenBank/DDBJ whole genome shotgun (WGS) entry which is preliminary data.</text>
</comment>
<keyword evidence="1" id="KW-1133">Transmembrane helix</keyword>